<evidence type="ECO:0000313" key="2">
    <source>
        <dbReference type="Proteomes" id="UP001148662"/>
    </source>
</evidence>
<dbReference type="EMBL" id="JANHOG010000182">
    <property type="protein sequence ID" value="KAJ3557124.1"/>
    <property type="molecule type" value="Genomic_DNA"/>
</dbReference>
<evidence type="ECO:0000313" key="1">
    <source>
        <dbReference type="EMBL" id="KAJ3557124.1"/>
    </source>
</evidence>
<organism evidence="1 2">
    <name type="scientific">Phlebia brevispora</name>
    <dbReference type="NCBI Taxonomy" id="194682"/>
    <lineage>
        <taxon>Eukaryota</taxon>
        <taxon>Fungi</taxon>
        <taxon>Dikarya</taxon>
        <taxon>Basidiomycota</taxon>
        <taxon>Agaricomycotina</taxon>
        <taxon>Agaricomycetes</taxon>
        <taxon>Polyporales</taxon>
        <taxon>Meruliaceae</taxon>
        <taxon>Phlebia</taxon>
    </lineage>
</organism>
<proteinExistence type="predicted"/>
<gene>
    <name evidence="1" type="ORF">NM688_g1641</name>
</gene>
<sequence>MWLSSAIGLPISILGLVSQVPLRTETPDTTPTTTTMAPATLDFDFKKGPDVFSPPDLVKLARPGTGVANSAGDLLIVPVSKYSLNDKKNHKSIFIAPIESTVQPLEVPFANGGDAFWLDDRTIAHAVDEEEGKETIKALYAFSVKYETQDTASVVSVPESPILVGKFPTSTAANFRVNSQADTLVFSDYVFSDGDLKAVKKHDEEWENRGDHAFVYDDTFERHWDTWVGPKRSSVFTTSLKKGPEGKWVLGDEFINVLNGTNHQTPVEPFGGLDDFDSKGSYIIYTTKDPKLPPAWHTKQNVYLIDLNDSSKPKELTSGKQGATHVPILSPQGDKAAWVELDLDGYESDRGKVVIYDLEKDVRYTLTQKWDRSASELAVSALSARS</sequence>
<reference evidence="1" key="1">
    <citation type="submission" date="2022-07" db="EMBL/GenBank/DDBJ databases">
        <title>Genome Sequence of Phlebia brevispora.</title>
        <authorList>
            <person name="Buettner E."/>
        </authorList>
    </citation>
    <scope>NUCLEOTIDE SEQUENCE</scope>
    <source>
        <strain evidence="1">MPL23</strain>
    </source>
</reference>
<dbReference type="Proteomes" id="UP001148662">
    <property type="component" value="Unassembled WGS sequence"/>
</dbReference>
<keyword evidence="2" id="KW-1185">Reference proteome</keyword>
<protein>
    <submittedName>
        <fullName evidence="1">Uncharacterized protein</fullName>
    </submittedName>
</protein>
<name>A0ACC1TB40_9APHY</name>
<comment type="caution">
    <text evidence="1">The sequence shown here is derived from an EMBL/GenBank/DDBJ whole genome shotgun (WGS) entry which is preliminary data.</text>
</comment>
<accession>A0ACC1TB40</accession>